<evidence type="ECO:0008006" key="11">
    <source>
        <dbReference type="Google" id="ProtNLM"/>
    </source>
</evidence>
<feature type="compositionally biased region" description="Basic and acidic residues" evidence="6">
    <location>
        <begin position="1046"/>
        <end position="1065"/>
    </location>
</feature>
<dbReference type="CDD" id="cd01647">
    <property type="entry name" value="RT_LTR"/>
    <property type="match status" value="1"/>
</dbReference>
<reference evidence="9" key="2">
    <citation type="submission" date="2025-05" db="UniProtKB">
        <authorList>
            <consortium name="EnsemblMetazoa"/>
        </authorList>
    </citation>
    <scope>IDENTIFICATION</scope>
    <source>
        <strain evidence="9">Foshan</strain>
    </source>
</reference>
<dbReference type="InterPro" id="IPR000477">
    <property type="entry name" value="RT_dom"/>
</dbReference>
<dbReference type="InterPro" id="IPR043128">
    <property type="entry name" value="Rev_trsase/Diguanyl_cyclase"/>
</dbReference>
<evidence type="ECO:0000313" key="10">
    <source>
        <dbReference type="Proteomes" id="UP000069940"/>
    </source>
</evidence>
<dbReference type="Proteomes" id="UP000069940">
    <property type="component" value="Unassembled WGS sequence"/>
</dbReference>
<evidence type="ECO:0000256" key="3">
    <source>
        <dbReference type="ARBA" id="ARBA00022722"/>
    </source>
</evidence>
<feature type="region of interest" description="Disordered" evidence="6">
    <location>
        <begin position="1046"/>
        <end position="1066"/>
    </location>
</feature>
<dbReference type="Gene3D" id="3.10.10.10">
    <property type="entry name" value="HIV Type 1 Reverse Transcriptase, subunit A, domain 1"/>
    <property type="match status" value="1"/>
</dbReference>
<feature type="compositionally biased region" description="Basic and acidic residues" evidence="6">
    <location>
        <begin position="1373"/>
        <end position="1382"/>
    </location>
</feature>
<sequence>MRTKGSSQNGADKIGSIATPGAAALAAGSNADQPFKETILQLLNNQHTLMTRMAEQMASIQGNVQNANRNELVLDSLASNITEFAYDLEKGCSFDAWFSRYADLFEKDASKLDDDAKVRLLLRKHNPAAHERYTSFILPKLSKEFSFDETVAKLQTIFGSPVSTFHRRYQCLQTAKDENEDFISYSCKVNRACVDFKLQELKEDQFKCLIFVCGLKSPRDADIRMRLLSKINETQDITLEKVVEECKSLINLKKDTVLIGSQSASWSASTSGAAATHAVRANSPNGNRRKKDKFGGNKSDTPKTPCWSCGGMHFSSQCSFKNHKCRDCGRTGHKDGYYSCFASKPSSKKNKGKQQNKHHAAKIVTVKNVNRSRRYVETAINGVPVDLQLDSGSDITIISRQNWIKVGAPQTSLPDCQVQTASGDRLGIESMFRASYTIGGTQKEGSDLMDEFGLWDVPFSSFCKLVGSSQPSQQVLEMKEKFPDVFTNRMGLCTNTQVHLTLKPNVQPVFKPKRPVSYNMEAVVEDELKRLEDSGIITPVTYADWAAPIVVVRKPDRTVRICADFSTGLNSALESNNYPLPLPEDIFNRMAHCTMFSHIDLSDAYLQVEVDEESKKLLTINTHKGLYRFNRLSPGVKSAPGAFQQIMDAMLSGIPCTCPYLDDILIGGRTAEEHKRNLYLVLQRLQEYGFTVKLEKCRFFMRQVKYLGQLLDSEGTRPDPDKVKAIINMPPPHDVSTLRSYLGAVNYYGKYIREMRTLRQPLDELLKEGSSFQWSDACQHSFDRLKEILQSQLMLTHYNPRLEIVVSADASNVGIGARIAHRFPDGQEKAIYHASRSLTPAESRYSQIEKEALGLVYAVTKFHRMIYGKQFVLQTDHKPLLAIFGSKRGIPPYTANRLQRWALTMLLYDFRIEYVSTDHFGHADILSRLINSHVKPDEDFIIASIEVETVICNVVCQSIEHLPISYKTIAAETSQDRTLQKVMEYVQKGWPSDAKSLSGTPEVQQFFARRDSLNAAQKVLMYSDRIVVPKKLQQKVLEQLHRGHPGIDRMRNVPRSQKTDTKTKLESWPIPEKPWQRVHADFAGLINDTYFLLVVDSYSKWPEIIPTKRITTAATISSLRKIFGRFGMPEVLVTDNGPQLTSDVFEEFCEANGIMHLKTAPFHPQSNGQVERFVDTFKRTVKKIQAGGEDLDEALDIFLTCYRSTPCRSAPGGKLPAEILIGRPLRTSLELLRPPSKFTKATNSKQDQQFNEKHGAKEKNFEVQDKVYAQVHQGNNWSWVAGEIVERVGRVMYNVWLPERQRLIRSHRNQLRKRYNDVNEVPNQVEPSIPLDILLGAWGLNQPEDSHASSVEPPPAEPEGFDDMQRPKQHTSRAIDPDEALLRRFSRQRHTPVRYEPYQLY</sequence>
<dbReference type="InterPro" id="IPR021109">
    <property type="entry name" value="Peptidase_aspartic_dom_sf"/>
</dbReference>
<dbReference type="SUPFAM" id="SSF50630">
    <property type="entry name" value="Acid proteases"/>
    <property type="match status" value="1"/>
</dbReference>
<evidence type="ECO:0000256" key="4">
    <source>
        <dbReference type="ARBA" id="ARBA00022759"/>
    </source>
</evidence>
<dbReference type="Pfam" id="PF23309">
    <property type="entry name" value="DUF7083"/>
    <property type="match status" value="1"/>
</dbReference>
<reference evidence="10" key="1">
    <citation type="journal article" date="2015" name="Proc. Natl. Acad. Sci. U.S.A.">
        <title>Genome sequence of the Asian Tiger mosquito, Aedes albopictus, reveals insights into its biology, genetics, and evolution.</title>
        <authorList>
            <person name="Chen X.G."/>
            <person name="Jiang X."/>
            <person name="Gu J."/>
            <person name="Xu M."/>
            <person name="Wu Y."/>
            <person name="Deng Y."/>
            <person name="Zhang C."/>
            <person name="Bonizzoni M."/>
            <person name="Dermauw W."/>
            <person name="Vontas J."/>
            <person name="Armbruster P."/>
            <person name="Huang X."/>
            <person name="Yang Y."/>
            <person name="Zhang H."/>
            <person name="He W."/>
            <person name="Peng H."/>
            <person name="Liu Y."/>
            <person name="Wu K."/>
            <person name="Chen J."/>
            <person name="Lirakis M."/>
            <person name="Topalis P."/>
            <person name="Van Leeuwen T."/>
            <person name="Hall A.B."/>
            <person name="Jiang X."/>
            <person name="Thorpe C."/>
            <person name="Mueller R.L."/>
            <person name="Sun C."/>
            <person name="Waterhouse R.M."/>
            <person name="Yan G."/>
            <person name="Tu Z.J."/>
            <person name="Fang X."/>
            <person name="James A.A."/>
        </authorList>
    </citation>
    <scope>NUCLEOTIDE SEQUENCE [LARGE SCALE GENOMIC DNA]</scope>
    <source>
        <strain evidence="10">Foshan</strain>
    </source>
</reference>
<dbReference type="Gene3D" id="3.30.70.270">
    <property type="match status" value="2"/>
</dbReference>
<protein>
    <recommendedName>
        <fullName evidence="11">Endonuclease</fullName>
    </recommendedName>
</protein>
<organism evidence="9 10">
    <name type="scientific">Aedes albopictus</name>
    <name type="common">Asian tiger mosquito</name>
    <name type="synonym">Stegomyia albopicta</name>
    <dbReference type="NCBI Taxonomy" id="7160"/>
    <lineage>
        <taxon>Eukaryota</taxon>
        <taxon>Metazoa</taxon>
        <taxon>Ecdysozoa</taxon>
        <taxon>Arthropoda</taxon>
        <taxon>Hexapoda</taxon>
        <taxon>Insecta</taxon>
        <taxon>Pterygota</taxon>
        <taxon>Neoptera</taxon>
        <taxon>Endopterygota</taxon>
        <taxon>Diptera</taxon>
        <taxon>Nematocera</taxon>
        <taxon>Culicoidea</taxon>
        <taxon>Culicidae</taxon>
        <taxon>Culicinae</taxon>
        <taxon>Aedini</taxon>
        <taxon>Aedes</taxon>
        <taxon>Stegomyia</taxon>
    </lineage>
</organism>
<feature type="region of interest" description="Disordered" evidence="6">
    <location>
        <begin position="275"/>
        <end position="301"/>
    </location>
</feature>
<keyword evidence="1" id="KW-0808">Transferase</keyword>
<feature type="domain" description="Reverse transcriptase" evidence="7">
    <location>
        <begin position="533"/>
        <end position="711"/>
    </location>
</feature>
<dbReference type="InterPro" id="IPR001584">
    <property type="entry name" value="Integrase_cat-core"/>
</dbReference>
<evidence type="ECO:0000256" key="2">
    <source>
        <dbReference type="ARBA" id="ARBA00022695"/>
    </source>
</evidence>
<keyword evidence="4" id="KW-0255">Endonuclease</keyword>
<evidence type="ECO:0000256" key="1">
    <source>
        <dbReference type="ARBA" id="ARBA00022679"/>
    </source>
</evidence>
<accession>A0ABM1YDJ0</accession>
<name>A0ABM1YDJ0_AEDAL</name>
<dbReference type="PROSITE" id="PS50994">
    <property type="entry name" value="INTEGRASE"/>
    <property type="match status" value="1"/>
</dbReference>
<evidence type="ECO:0000256" key="6">
    <source>
        <dbReference type="SAM" id="MobiDB-lite"/>
    </source>
</evidence>
<keyword evidence="5" id="KW-0511">Multifunctional enzyme</keyword>
<dbReference type="PANTHER" id="PTHR37984:SF5">
    <property type="entry name" value="PROTEIN NYNRIN-LIKE"/>
    <property type="match status" value="1"/>
</dbReference>
<dbReference type="EnsemblMetazoa" id="AALFPA23_008149.R10973">
    <property type="protein sequence ID" value="AALFPA23_008149.P10973"/>
    <property type="gene ID" value="AALFPA23_008149"/>
</dbReference>
<dbReference type="RefSeq" id="XP_062703718.1">
    <property type="nucleotide sequence ID" value="XM_062847734.1"/>
</dbReference>
<feature type="domain" description="Integrase catalytic" evidence="8">
    <location>
        <begin position="1070"/>
        <end position="1224"/>
    </location>
</feature>
<dbReference type="InterPro" id="IPR050951">
    <property type="entry name" value="Retrovirus_Pol_polyprotein"/>
</dbReference>
<dbReference type="InterPro" id="IPR043502">
    <property type="entry name" value="DNA/RNA_pol_sf"/>
</dbReference>
<dbReference type="InterPro" id="IPR055510">
    <property type="entry name" value="DUF7083"/>
</dbReference>
<dbReference type="InterPro" id="IPR041577">
    <property type="entry name" value="RT_RNaseH_2"/>
</dbReference>
<dbReference type="InterPro" id="IPR012337">
    <property type="entry name" value="RNaseH-like_sf"/>
</dbReference>
<proteinExistence type="predicted"/>
<dbReference type="Pfam" id="PF00078">
    <property type="entry name" value="RVT_1"/>
    <property type="match status" value="1"/>
</dbReference>
<dbReference type="Pfam" id="PF17919">
    <property type="entry name" value="RT_RNaseH_2"/>
    <property type="match status" value="1"/>
</dbReference>
<feature type="region of interest" description="Disordered" evidence="6">
    <location>
        <begin position="1344"/>
        <end position="1388"/>
    </location>
</feature>
<evidence type="ECO:0000256" key="5">
    <source>
        <dbReference type="ARBA" id="ARBA00023268"/>
    </source>
</evidence>
<evidence type="ECO:0000259" key="7">
    <source>
        <dbReference type="PROSITE" id="PS50878"/>
    </source>
</evidence>
<keyword evidence="10" id="KW-1185">Reference proteome</keyword>
<dbReference type="GeneID" id="134286162"/>
<dbReference type="SUPFAM" id="SSF56672">
    <property type="entry name" value="DNA/RNA polymerases"/>
    <property type="match status" value="1"/>
</dbReference>
<evidence type="ECO:0000259" key="8">
    <source>
        <dbReference type="PROSITE" id="PS50994"/>
    </source>
</evidence>
<dbReference type="InterPro" id="IPR036397">
    <property type="entry name" value="RNaseH_sf"/>
</dbReference>
<dbReference type="PROSITE" id="PS50878">
    <property type="entry name" value="RT_POL"/>
    <property type="match status" value="1"/>
</dbReference>
<dbReference type="PANTHER" id="PTHR37984">
    <property type="entry name" value="PROTEIN CBG26694"/>
    <property type="match status" value="1"/>
</dbReference>
<keyword evidence="4" id="KW-0378">Hydrolase</keyword>
<keyword evidence="3" id="KW-0540">Nuclease</keyword>
<evidence type="ECO:0000313" key="9">
    <source>
        <dbReference type="EnsemblMetazoa" id="AALFPA23_008149.P10973"/>
    </source>
</evidence>
<dbReference type="SUPFAM" id="SSF53098">
    <property type="entry name" value="Ribonuclease H-like"/>
    <property type="match status" value="1"/>
</dbReference>
<dbReference type="Gene3D" id="3.30.420.10">
    <property type="entry name" value="Ribonuclease H-like superfamily/Ribonuclease H"/>
    <property type="match status" value="1"/>
</dbReference>
<dbReference type="Gene3D" id="2.40.70.10">
    <property type="entry name" value="Acid Proteases"/>
    <property type="match status" value="1"/>
</dbReference>
<dbReference type="CDD" id="cd09274">
    <property type="entry name" value="RNase_HI_RT_Ty3"/>
    <property type="match status" value="1"/>
</dbReference>
<keyword evidence="2" id="KW-0548">Nucleotidyltransferase</keyword>
<dbReference type="Pfam" id="PF00665">
    <property type="entry name" value="rve"/>
    <property type="match status" value="1"/>
</dbReference>